<name>A0ABR6N3E2_9SPHN</name>
<proteinExistence type="predicted"/>
<dbReference type="NCBIfam" id="TIGR01725">
    <property type="entry name" value="phge_HK97_gp10"/>
    <property type="match status" value="1"/>
</dbReference>
<evidence type="ECO:0000313" key="2">
    <source>
        <dbReference type="Proteomes" id="UP000560131"/>
    </source>
</evidence>
<organism evidence="1 2">
    <name type="scientific">Sphingomonas endophytica</name>
    <dbReference type="NCBI Taxonomy" id="869719"/>
    <lineage>
        <taxon>Bacteria</taxon>
        <taxon>Pseudomonadati</taxon>
        <taxon>Pseudomonadota</taxon>
        <taxon>Alphaproteobacteria</taxon>
        <taxon>Sphingomonadales</taxon>
        <taxon>Sphingomonadaceae</taxon>
        <taxon>Sphingomonas</taxon>
    </lineage>
</organism>
<dbReference type="InterPro" id="IPR010064">
    <property type="entry name" value="HK97-gp10_tail"/>
</dbReference>
<accession>A0ABR6N3E2</accession>
<dbReference type="RefSeq" id="WP_246346482.1">
    <property type="nucleotide sequence ID" value="NZ_BAABAR010000007.1"/>
</dbReference>
<dbReference type="EMBL" id="JACIJN010000002">
    <property type="protein sequence ID" value="MBB5725049.1"/>
    <property type="molecule type" value="Genomic_DNA"/>
</dbReference>
<evidence type="ECO:0000313" key="1">
    <source>
        <dbReference type="EMBL" id="MBB5725049.1"/>
    </source>
</evidence>
<sequence>MTFRSSGFRDLDRKLAALATGVPETRKRAALHAGAELIAEEARRLAPFLTGRLRDSITVADASDARVYGTLGSRIDDGTVQVYIGPVGSTDEGDVYYARFQEFGTRTMRAHPFMRPAIAARRPAAERLVTSLLLADVLTLAR</sequence>
<protein>
    <submittedName>
        <fullName evidence="1">HK97 gp10 family phage protein</fullName>
    </submittedName>
</protein>
<comment type="caution">
    <text evidence="1">The sequence shown here is derived from an EMBL/GenBank/DDBJ whole genome shotgun (WGS) entry which is preliminary data.</text>
</comment>
<reference evidence="1 2" key="1">
    <citation type="submission" date="2020-08" db="EMBL/GenBank/DDBJ databases">
        <title>Genomic Encyclopedia of Type Strains, Phase IV (KMG-IV): sequencing the most valuable type-strain genomes for metagenomic binning, comparative biology and taxonomic classification.</title>
        <authorList>
            <person name="Goeker M."/>
        </authorList>
    </citation>
    <scope>NUCLEOTIDE SEQUENCE [LARGE SCALE GENOMIC DNA]</scope>
    <source>
        <strain evidence="1 2">DSM 101535</strain>
    </source>
</reference>
<keyword evidence="2" id="KW-1185">Reference proteome</keyword>
<dbReference type="Pfam" id="PF04883">
    <property type="entry name" value="HK97-gp10_like"/>
    <property type="match status" value="1"/>
</dbReference>
<dbReference type="Proteomes" id="UP000560131">
    <property type="component" value="Unassembled WGS sequence"/>
</dbReference>
<gene>
    <name evidence="1" type="ORF">FHS97_000957</name>
</gene>